<keyword evidence="2" id="KW-0812">Transmembrane</keyword>
<accession>A0ABR2IAS9</accession>
<dbReference type="InterPro" id="IPR058257">
    <property type="entry name" value="CorA-like_dom"/>
</dbReference>
<dbReference type="Gene3D" id="1.20.58.340">
    <property type="entry name" value="Magnesium transport protein CorA, transmembrane region"/>
    <property type="match status" value="1"/>
</dbReference>
<keyword evidence="5" id="KW-1185">Reference proteome</keyword>
<evidence type="ECO:0000313" key="4">
    <source>
        <dbReference type="EMBL" id="KAK8859775.1"/>
    </source>
</evidence>
<dbReference type="Pfam" id="PF26616">
    <property type="entry name" value="CorA-like"/>
    <property type="match status" value="1"/>
</dbReference>
<evidence type="ECO:0000256" key="1">
    <source>
        <dbReference type="SAM" id="Coils"/>
    </source>
</evidence>
<keyword evidence="2" id="KW-1133">Transmembrane helix</keyword>
<dbReference type="EMBL" id="JAPCWZ010000006">
    <property type="protein sequence ID" value="KAK8859775.1"/>
    <property type="molecule type" value="Genomic_DNA"/>
</dbReference>
<feature type="domain" description="CorA-like transporter" evidence="3">
    <location>
        <begin position="12"/>
        <end position="308"/>
    </location>
</feature>
<comment type="caution">
    <text evidence="4">The sequence shown here is derived from an EMBL/GenBank/DDBJ whole genome shotgun (WGS) entry which is preliminary data.</text>
</comment>
<evidence type="ECO:0000313" key="5">
    <source>
        <dbReference type="Proteomes" id="UP001390339"/>
    </source>
</evidence>
<sequence>MARIELPTVFAKSYQDFEKYPSKLALRDTYGALELRAIRNRLNERAADLFVADSDTFIQVKDVADDGRAQKKNLFSDADLKEWLGDKSFPDSSDPPRQIGDIASKEDPRCRFISLVNDSVTHPLHITLKSLRRLFAYHQVSPIFLEYLDVYGSPSAEDRELRFSSFRTETSLVDAKVGSIIDGLRRSGRKYQMCYNLKTVAEKDLSENKIEKKKKDPSEKSWKIRQSVFHHQFDVGSGTQLWIFGDPHAAIKDRVANLVSDQVNHLSRFDSVRASFKTSLEVHLDIGRWSTTGWRSHIASLETKVEGLKSDSKFMNEKSDVNTDILIRVQSYEDKTNDTIMALESNADNLESLIRFYSDLVKDEHFPALEQDECSKVVKRTCSQIRELVYETRMHIRRATILVKSIADRKTIFIQLIQSKAAFRAERLSATMWRQAEKSAHETIAMRVITVVTLIYLPPTFVSTLFSTDIVKYQGDNGPFGGEMFSLLALQRWLQVSLPLMFVTLVATFGWVWYDGLKIKARERRLEETIPGISGI</sequence>
<reference evidence="4 5" key="1">
    <citation type="journal article" date="2024" name="IMA Fungus">
        <title>Apiospora arundinis, a panoply of carbohydrate-active enzymes and secondary metabolites.</title>
        <authorList>
            <person name="Sorensen T."/>
            <person name="Petersen C."/>
            <person name="Muurmann A.T."/>
            <person name="Christiansen J.V."/>
            <person name="Brundto M.L."/>
            <person name="Overgaard C.K."/>
            <person name="Boysen A.T."/>
            <person name="Wollenberg R.D."/>
            <person name="Larsen T.O."/>
            <person name="Sorensen J.L."/>
            <person name="Nielsen K.L."/>
            <person name="Sondergaard T.E."/>
        </authorList>
    </citation>
    <scope>NUCLEOTIDE SEQUENCE [LARGE SCALE GENOMIC DNA]</scope>
    <source>
        <strain evidence="4 5">AAU 773</strain>
    </source>
</reference>
<feature type="transmembrane region" description="Helical" evidence="2">
    <location>
        <begin position="493"/>
        <end position="514"/>
    </location>
</feature>
<organism evidence="4 5">
    <name type="scientific">Apiospora arundinis</name>
    <dbReference type="NCBI Taxonomy" id="335852"/>
    <lineage>
        <taxon>Eukaryota</taxon>
        <taxon>Fungi</taxon>
        <taxon>Dikarya</taxon>
        <taxon>Ascomycota</taxon>
        <taxon>Pezizomycotina</taxon>
        <taxon>Sordariomycetes</taxon>
        <taxon>Xylariomycetidae</taxon>
        <taxon>Amphisphaeriales</taxon>
        <taxon>Apiosporaceae</taxon>
        <taxon>Apiospora</taxon>
    </lineage>
</organism>
<feature type="coiled-coil region" evidence="1">
    <location>
        <begin position="298"/>
        <end position="360"/>
    </location>
</feature>
<keyword evidence="1" id="KW-0175">Coiled coil</keyword>
<evidence type="ECO:0000259" key="3">
    <source>
        <dbReference type="Pfam" id="PF26616"/>
    </source>
</evidence>
<proteinExistence type="predicted"/>
<protein>
    <submittedName>
        <fullName evidence="4">Fungal specific transcription factor domain-containing protein</fullName>
    </submittedName>
</protein>
<keyword evidence="2" id="KW-0472">Membrane</keyword>
<dbReference type="Proteomes" id="UP001390339">
    <property type="component" value="Unassembled WGS sequence"/>
</dbReference>
<gene>
    <name evidence="4" type="ORF">PGQ11_010509</name>
</gene>
<name>A0ABR2IAS9_9PEZI</name>
<evidence type="ECO:0000256" key="2">
    <source>
        <dbReference type="SAM" id="Phobius"/>
    </source>
</evidence>